<dbReference type="STRING" id="44252.DJ90_311"/>
<dbReference type="EMBL" id="JMQA01000038">
    <property type="protein sequence ID" value="KFN05906.1"/>
    <property type="molecule type" value="Genomic_DNA"/>
</dbReference>
<sequence length="73" mass="8519">MSDKMKEMLPVSREEVEVSGVYRDELGREEYLRKGGEFPSDPVYGTMEWELKELAQEKNSKGHTDDRLIPKKD</sequence>
<dbReference type="Proteomes" id="UP000442469">
    <property type="component" value="Unassembled WGS sequence"/>
</dbReference>
<comment type="caution">
    <text evidence="1">The sequence shown here is derived from an EMBL/GenBank/DDBJ whole genome shotgun (WGS) entry which is preliminary data.</text>
</comment>
<dbReference type="PATRIC" id="fig|44252.3.peg.4584"/>
<name>A0A090ZP05_PAEMA</name>
<dbReference type="Proteomes" id="UP000029278">
    <property type="component" value="Unassembled WGS sequence"/>
</dbReference>
<reference evidence="1 3" key="1">
    <citation type="submission" date="2014-04" db="EMBL/GenBank/DDBJ databases">
        <authorList>
            <person name="Bishop-Lilly K.A."/>
            <person name="Broomall S.M."/>
            <person name="Chain P.S."/>
            <person name="Chertkov O."/>
            <person name="Coyne S.R."/>
            <person name="Daligault H.E."/>
            <person name="Davenport K.W."/>
            <person name="Erkkila T."/>
            <person name="Frey K.G."/>
            <person name="Gibbons H.S."/>
            <person name="Gu W."/>
            <person name="Jaissle J."/>
            <person name="Johnson S.L."/>
            <person name="Koroleva G.I."/>
            <person name="Ladner J.T."/>
            <person name="Lo C.-C."/>
            <person name="Minogue T.D."/>
            <person name="Munk C."/>
            <person name="Palacios G.F."/>
            <person name="Redden C.L."/>
            <person name="Rosenzweig C.N."/>
            <person name="Scholz M.B."/>
            <person name="Teshima H."/>
            <person name="Xu Y."/>
        </authorList>
    </citation>
    <scope>NUCLEOTIDE SEQUENCE [LARGE SCALE GENOMIC DNA]</scope>
    <source>
        <strain evidence="1 3">8244</strain>
    </source>
</reference>
<evidence type="ECO:0000313" key="3">
    <source>
        <dbReference type="Proteomes" id="UP000029278"/>
    </source>
</evidence>
<protein>
    <submittedName>
        <fullName evidence="1">Uncharacterized protein</fullName>
    </submittedName>
</protein>
<evidence type="ECO:0000313" key="4">
    <source>
        <dbReference type="Proteomes" id="UP000442469"/>
    </source>
</evidence>
<dbReference type="OrthoDB" id="2679121at2"/>
<gene>
    <name evidence="1" type="ORF">DJ90_311</name>
    <name evidence="2" type="ORF">GNQ08_21525</name>
</gene>
<dbReference type="EMBL" id="WNZZ01000019">
    <property type="protein sequence ID" value="MUG24949.1"/>
    <property type="molecule type" value="Genomic_DNA"/>
</dbReference>
<proteinExistence type="predicted"/>
<keyword evidence="3" id="KW-1185">Reference proteome</keyword>
<dbReference type="GeneID" id="77009358"/>
<organism evidence="1 3">
    <name type="scientific">Paenibacillus macerans</name>
    <name type="common">Bacillus macerans</name>
    <dbReference type="NCBI Taxonomy" id="44252"/>
    <lineage>
        <taxon>Bacteria</taxon>
        <taxon>Bacillati</taxon>
        <taxon>Bacillota</taxon>
        <taxon>Bacilli</taxon>
        <taxon>Bacillales</taxon>
        <taxon>Paenibacillaceae</taxon>
        <taxon>Paenibacillus</taxon>
    </lineage>
</organism>
<dbReference type="RefSeq" id="WP_036625832.1">
    <property type="nucleotide sequence ID" value="NZ_BGML01000002.1"/>
</dbReference>
<accession>A0A090ZP05</accession>
<dbReference type="AlphaFoldDB" id="A0A090ZP05"/>
<evidence type="ECO:0000313" key="2">
    <source>
        <dbReference type="EMBL" id="MUG24949.1"/>
    </source>
</evidence>
<evidence type="ECO:0000313" key="1">
    <source>
        <dbReference type="EMBL" id="KFN05906.1"/>
    </source>
</evidence>
<reference evidence="2 4" key="2">
    <citation type="submission" date="2019-11" db="EMBL/GenBank/DDBJ databases">
        <title>Draft genome sequences of five Paenibacillus species of dairy origin.</title>
        <authorList>
            <person name="Olajide A.M."/>
            <person name="Chen S."/>
            <person name="Lapointe G."/>
        </authorList>
    </citation>
    <scope>NUCLEOTIDE SEQUENCE [LARGE SCALE GENOMIC DNA]</scope>
    <source>
        <strain evidence="2 4">3CT49</strain>
    </source>
</reference>
<dbReference type="HOGENOM" id="CLU_184464_0_0_9"/>